<keyword evidence="5" id="KW-1185">Reference proteome</keyword>
<dbReference type="Pfam" id="PF13041">
    <property type="entry name" value="PPR_2"/>
    <property type="match status" value="2"/>
</dbReference>
<evidence type="ECO:0000256" key="1">
    <source>
        <dbReference type="ARBA" id="ARBA00022737"/>
    </source>
</evidence>
<feature type="repeat" description="PPR" evidence="2">
    <location>
        <begin position="421"/>
        <end position="455"/>
    </location>
</feature>
<dbReference type="InterPro" id="IPR046848">
    <property type="entry name" value="E_motif"/>
</dbReference>
<reference evidence="4 5" key="1">
    <citation type="journal article" date="2024" name="Plant Biotechnol. J.">
        <title>Dendrobium thyrsiflorum genome and its molecular insights into genes involved in important horticultural traits.</title>
        <authorList>
            <person name="Chen B."/>
            <person name="Wang J.Y."/>
            <person name="Zheng P.J."/>
            <person name="Li K.L."/>
            <person name="Liang Y.M."/>
            <person name="Chen X.F."/>
            <person name="Zhang C."/>
            <person name="Zhao X."/>
            <person name="He X."/>
            <person name="Zhang G.Q."/>
            <person name="Liu Z.J."/>
            <person name="Xu Q."/>
        </authorList>
    </citation>
    <scope>NUCLEOTIDE SEQUENCE [LARGE SCALE GENOMIC DNA]</scope>
    <source>
        <strain evidence="4">GZMU011</strain>
    </source>
</reference>
<organism evidence="4 5">
    <name type="scientific">Dendrobium thyrsiflorum</name>
    <name type="common">Pinecone-like raceme dendrobium</name>
    <name type="synonym">Orchid</name>
    <dbReference type="NCBI Taxonomy" id="117978"/>
    <lineage>
        <taxon>Eukaryota</taxon>
        <taxon>Viridiplantae</taxon>
        <taxon>Streptophyta</taxon>
        <taxon>Embryophyta</taxon>
        <taxon>Tracheophyta</taxon>
        <taxon>Spermatophyta</taxon>
        <taxon>Magnoliopsida</taxon>
        <taxon>Liliopsida</taxon>
        <taxon>Asparagales</taxon>
        <taxon>Orchidaceae</taxon>
        <taxon>Epidendroideae</taxon>
        <taxon>Malaxideae</taxon>
        <taxon>Dendrobiinae</taxon>
        <taxon>Dendrobium</taxon>
    </lineage>
</organism>
<dbReference type="PROSITE" id="PS51375">
    <property type="entry name" value="PPR"/>
    <property type="match status" value="5"/>
</dbReference>
<dbReference type="FunFam" id="1.25.40.10:FF:000031">
    <property type="entry name" value="Pentatricopeptide repeat-containing protein mitochondrial"/>
    <property type="match status" value="1"/>
</dbReference>
<dbReference type="InterPro" id="IPR046960">
    <property type="entry name" value="PPR_At4g14850-like_plant"/>
</dbReference>
<dbReference type="InterPro" id="IPR011990">
    <property type="entry name" value="TPR-like_helical_dom_sf"/>
</dbReference>
<dbReference type="InterPro" id="IPR002885">
    <property type="entry name" value="PPR_rpt"/>
</dbReference>
<name>A0ABD0VQX8_DENTH</name>
<gene>
    <name evidence="4" type="ORF">M5K25_001618</name>
</gene>
<dbReference type="Pfam" id="PF20431">
    <property type="entry name" value="E_motif"/>
    <property type="match status" value="1"/>
</dbReference>
<accession>A0ABD0VQX8</accession>
<dbReference type="NCBIfam" id="TIGR00756">
    <property type="entry name" value="PPR"/>
    <property type="match status" value="3"/>
</dbReference>
<dbReference type="PANTHER" id="PTHR47926:SF364">
    <property type="entry name" value="PENTATRICOPEPTIDE REPEAT-CONTAINING PROTEIN"/>
    <property type="match status" value="1"/>
</dbReference>
<dbReference type="Proteomes" id="UP001552299">
    <property type="component" value="Unassembled WGS sequence"/>
</dbReference>
<dbReference type="PANTHER" id="PTHR47926">
    <property type="entry name" value="PENTATRICOPEPTIDE REPEAT-CONTAINING PROTEIN"/>
    <property type="match status" value="1"/>
</dbReference>
<comment type="caution">
    <text evidence="4">The sequence shown here is derived from an EMBL/GenBank/DDBJ whole genome shotgun (WGS) entry which is preliminary data.</text>
</comment>
<sequence>MPSSSSLQPCLNLSPAHYRHKNPHKSFPTHPRQMKTIPLRSLDHRRQARKPIPSKLYTLKMKHLLKSKRLAEAKNLYIQTVLMGDEPGVILGSILIDMLMKSRFMADAFQVFDKMPEKNVVTWTSMVLGCVLNNFEEDGVCLFIDMLESGVAPNDYAFNAVLQICTSLCSLSLGERIHSLILRSGFGGDHRVANSLIEFYSRCGLMDKAARVFYGIAELDLVSYTSMISGLCRNNCFGSAVKLFCQMVRLGIAPNEHTITSILTACGLQLGEEIHGYMIKNKIAQSVFSSSSLIELYSRNYKIKHAELVFRKMGSRNVITWSSMISCFIRHDRAQDALSLFFQMIYEDIEPNDFTFATIIMASGLCANLEPINFGHQLHAWVIKLNMVSDNRILNALLTMYADIGEVEELDKVLDKNENSDIVSWCGAISGYFQNGFYERSAGLLCEMHSKGLKPNEYGFSSALSSCANLPLINQGRQLHCLALKSGCDLDVCVGNALINLYAKCGFLDDARLEFDVMPVHDIMSWNSLIHGYANHGFGCKSLELFGEIPESESCLPNHSTFLGLLVGCNHMGYVSEANKFFKVMDECYGLVPAASHYACMVDIMGRSGNLEEALRIIKEMPYEPDVFIWKSLLGSCRLHRNLDLGKFAAEKVIELSPKDSAGYVQLSNLLSMHGEWENAERVRSLMEKKGVKKDAGWSWIEIRNEVNAFHANNESHPKAEMIYQVLNELFGIMKDEAIY</sequence>
<protein>
    <recommendedName>
        <fullName evidence="6">Pentatricopeptide repeat-containing protein</fullName>
    </recommendedName>
</protein>
<evidence type="ECO:0000256" key="3">
    <source>
        <dbReference type="SAM" id="MobiDB-lite"/>
    </source>
</evidence>
<dbReference type="FunFam" id="1.25.40.10:FF:000344">
    <property type="entry name" value="Pentatricopeptide repeat-containing protein"/>
    <property type="match status" value="1"/>
</dbReference>
<dbReference type="Pfam" id="PF01535">
    <property type="entry name" value="PPR"/>
    <property type="match status" value="7"/>
</dbReference>
<evidence type="ECO:0000313" key="5">
    <source>
        <dbReference type="Proteomes" id="UP001552299"/>
    </source>
</evidence>
<dbReference type="AlphaFoldDB" id="A0ABD0VQX8"/>
<feature type="repeat" description="PPR" evidence="2">
    <location>
        <begin position="522"/>
        <end position="556"/>
    </location>
</feature>
<feature type="repeat" description="PPR" evidence="2">
    <location>
        <begin position="220"/>
        <end position="254"/>
    </location>
</feature>
<keyword evidence="1" id="KW-0677">Repeat</keyword>
<feature type="compositionally biased region" description="Polar residues" evidence="3">
    <location>
        <begin position="1"/>
        <end position="11"/>
    </location>
</feature>
<dbReference type="FunFam" id="1.25.40.10:FF:000738">
    <property type="entry name" value="Pentatricopeptide repeat-containing protein chloroplastic"/>
    <property type="match status" value="1"/>
</dbReference>
<evidence type="ECO:0000256" key="2">
    <source>
        <dbReference type="PROSITE-ProRule" id="PRU00708"/>
    </source>
</evidence>
<evidence type="ECO:0008006" key="6">
    <source>
        <dbReference type="Google" id="ProtNLM"/>
    </source>
</evidence>
<dbReference type="Gene3D" id="1.25.40.10">
    <property type="entry name" value="Tetratricopeptide repeat domain"/>
    <property type="match status" value="5"/>
</dbReference>
<proteinExistence type="predicted"/>
<feature type="repeat" description="PPR" evidence="2">
    <location>
        <begin position="317"/>
        <end position="351"/>
    </location>
</feature>
<dbReference type="EMBL" id="JANQDX010000002">
    <property type="protein sequence ID" value="KAL0927450.1"/>
    <property type="molecule type" value="Genomic_DNA"/>
</dbReference>
<feature type="repeat" description="PPR" evidence="2">
    <location>
        <begin position="119"/>
        <end position="153"/>
    </location>
</feature>
<dbReference type="FunFam" id="1.25.40.10:FF:000285">
    <property type="entry name" value="Pentatricopeptide repeat-containing protein, chloroplastic"/>
    <property type="match status" value="1"/>
</dbReference>
<feature type="region of interest" description="Disordered" evidence="3">
    <location>
        <begin position="1"/>
        <end position="32"/>
    </location>
</feature>
<evidence type="ECO:0000313" key="4">
    <source>
        <dbReference type="EMBL" id="KAL0927450.1"/>
    </source>
</evidence>